<feature type="compositionally biased region" description="Basic and acidic residues" evidence="1">
    <location>
        <begin position="280"/>
        <end position="316"/>
    </location>
</feature>
<dbReference type="AlphaFoldDB" id="A0A8J6L807"/>
<dbReference type="Proteomes" id="UP000719412">
    <property type="component" value="Unassembled WGS sequence"/>
</dbReference>
<dbReference type="Gene3D" id="3.60.10.10">
    <property type="entry name" value="Endonuclease/exonuclease/phosphatase"/>
    <property type="match status" value="1"/>
</dbReference>
<protein>
    <submittedName>
        <fullName evidence="2">Uncharacterized protein</fullName>
    </submittedName>
</protein>
<proteinExistence type="predicted"/>
<feature type="region of interest" description="Disordered" evidence="1">
    <location>
        <begin position="577"/>
        <end position="601"/>
    </location>
</feature>
<dbReference type="PANTHER" id="PTHR45845">
    <property type="entry name" value="RHO GUANINE NUCLEOTIDE EXCHANGE FACTOR-RELATED"/>
    <property type="match status" value="1"/>
</dbReference>
<name>A0A8J6L807_TENMO</name>
<feature type="compositionally biased region" description="Basic residues" evidence="1">
    <location>
        <begin position="254"/>
        <end position="279"/>
    </location>
</feature>
<feature type="compositionally biased region" description="Basic residues" evidence="1">
    <location>
        <begin position="232"/>
        <end position="244"/>
    </location>
</feature>
<comment type="caution">
    <text evidence="2">The sequence shown here is derived from an EMBL/GenBank/DDBJ whole genome shotgun (WGS) entry which is preliminary data.</text>
</comment>
<dbReference type="InterPro" id="IPR052231">
    <property type="entry name" value="Rho_GEF_signaling-related"/>
</dbReference>
<feature type="region of interest" description="Disordered" evidence="1">
    <location>
        <begin position="205"/>
        <end position="394"/>
    </location>
</feature>
<sequence>MGTEEAPCGLNSFWPPHRPEIGRESPVEEEEEETVVWLWFENCTLALQRVSMGSRSGSSNAELSSMPETAAIAIVSGPSRLGYPATTKHHPLGLRSRGPREISKRVRTGGCFGQSCATDRPFGANWIKLADARVTFLFQVKSDVASLVDKYFGSLYENYQLSKNCLVRQARDLLVCEYHGCLHRFENEFCTQAAKLLQRVKKSSDVYESKPMSKEGRNRRYSQRSVDASLKEKKKRKRTGKGRTGRQEEEERSKKRNMRWRQRKCKKYKEKGRWTKKMRSGKEAQRGTQERKYEGEGTSKNDNENGKSEGIILERRGFKKKKKKNFGTTKATRKGQKKKDKMERMVENNDNIQQRDEDNKKRWEFNGRIGERGAKNWEEEQGDGKRKSTDKVKNAQGKRLMEWIEENGWEVLNGNKQGHEEEEWSYIDSRKEIVIDYGIVNEEALESVEEFRIGERVEPDHLPLEISTEETNHEEMGKGRAKEGQKVTIKIGDEQELEEYRTRLEKVRFEEHDKESNSLLEDRQPDRISDVGIEIVDPLNRMELDRITYLHFWTTIFAPSTKKAVLINSNVLRSHKEEKATTSQIKNPMKNENDNETSFGT</sequence>
<feature type="region of interest" description="Disordered" evidence="1">
    <location>
        <begin position="1"/>
        <end position="28"/>
    </location>
</feature>
<evidence type="ECO:0000313" key="2">
    <source>
        <dbReference type="EMBL" id="KAH0811265.1"/>
    </source>
</evidence>
<gene>
    <name evidence="2" type="ORF">GEV33_011527</name>
</gene>
<feature type="compositionally biased region" description="Basic and acidic residues" evidence="1">
    <location>
        <begin position="340"/>
        <end position="393"/>
    </location>
</feature>
<accession>A0A8J6L807</accession>
<organism evidence="2 3">
    <name type="scientific">Tenebrio molitor</name>
    <name type="common">Yellow mealworm beetle</name>
    <dbReference type="NCBI Taxonomy" id="7067"/>
    <lineage>
        <taxon>Eukaryota</taxon>
        <taxon>Metazoa</taxon>
        <taxon>Ecdysozoa</taxon>
        <taxon>Arthropoda</taxon>
        <taxon>Hexapoda</taxon>
        <taxon>Insecta</taxon>
        <taxon>Pterygota</taxon>
        <taxon>Neoptera</taxon>
        <taxon>Endopterygota</taxon>
        <taxon>Coleoptera</taxon>
        <taxon>Polyphaga</taxon>
        <taxon>Cucujiformia</taxon>
        <taxon>Tenebrionidae</taxon>
        <taxon>Tenebrio</taxon>
    </lineage>
</organism>
<dbReference type="InterPro" id="IPR036691">
    <property type="entry name" value="Endo/exonu/phosph_ase_sf"/>
</dbReference>
<feature type="compositionally biased region" description="Basic residues" evidence="1">
    <location>
        <begin position="317"/>
        <end position="339"/>
    </location>
</feature>
<evidence type="ECO:0000256" key="1">
    <source>
        <dbReference type="SAM" id="MobiDB-lite"/>
    </source>
</evidence>
<reference evidence="2" key="1">
    <citation type="journal article" date="2020" name="J Insects Food Feed">
        <title>The yellow mealworm (Tenebrio molitor) genome: a resource for the emerging insects as food and feed industry.</title>
        <authorList>
            <person name="Eriksson T."/>
            <person name="Andere A."/>
            <person name="Kelstrup H."/>
            <person name="Emery V."/>
            <person name="Picard C."/>
        </authorList>
    </citation>
    <scope>NUCLEOTIDE SEQUENCE</scope>
    <source>
        <strain evidence="2">Stoneville</strain>
        <tissue evidence="2">Whole head</tissue>
    </source>
</reference>
<evidence type="ECO:0000313" key="3">
    <source>
        <dbReference type="Proteomes" id="UP000719412"/>
    </source>
</evidence>
<feature type="compositionally biased region" description="Basic and acidic residues" evidence="1">
    <location>
        <begin position="17"/>
        <end position="26"/>
    </location>
</feature>
<dbReference type="EMBL" id="JABDTM020026931">
    <property type="protein sequence ID" value="KAH0811265.1"/>
    <property type="molecule type" value="Genomic_DNA"/>
</dbReference>
<reference evidence="2" key="2">
    <citation type="submission" date="2021-08" db="EMBL/GenBank/DDBJ databases">
        <authorList>
            <person name="Eriksson T."/>
        </authorList>
    </citation>
    <scope>NUCLEOTIDE SEQUENCE</scope>
    <source>
        <strain evidence="2">Stoneville</strain>
        <tissue evidence="2">Whole head</tissue>
    </source>
</reference>
<dbReference type="PANTHER" id="PTHR45845:SF3">
    <property type="entry name" value="PURATROPHIN-1-LIKE, ISOFORM A"/>
    <property type="match status" value="1"/>
</dbReference>
<feature type="compositionally biased region" description="Basic and acidic residues" evidence="1">
    <location>
        <begin position="205"/>
        <end position="218"/>
    </location>
</feature>
<keyword evidence="3" id="KW-1185">Reference proteome</keyword>